<name>A0AAE2UU79_AGRVI</name>
<proteinExistence type="predicted"/>
<feature type="transmembrane region" description="Helical" evidence="1">
    <location>
        <begin position="45"/>
        <end position="66"/>
    </location>
</feature>
<sequence>MSVLAKLWTWTGYAFVPLAITWVFYARGGTDGTPVALGVLVSRGYWGLLLTLLVTGLLLWTVTLYVRAAKARGSRILIPPNTTFETGGQRNRLVSWGTAIIFAAVMIAALAVFSIRYGDSRIYGWDDRTPLADGFWESRTIADARRCPNGPCFAISERLDSSGKPLSGVNEYIPIITDAAIVVAALPALACLAFHLYGIARLIRSRLRRR</sequence>
<feature type="transmembrane region" description="Helical" evidence="1">
    <location>
        <begin position="93"/>
        <end position="115"/>
    </location>
</feature>
<feature type="transmembrane region" description="Helical" evidence="1">
    <location>
        <begin position="7"/>
        <end position="25"/>
    </location>
</feature>
<feature type="transmembrane region" description="Helical" evidence="1">
    <location>
        <begin position="172"/>
        <end position="200"/>
    </location>
</feature>
<evidence type="ECO:0000313" key="2">
    <source>
        <dbReference type="EMBL" id="MBF2715081.1"/>
    </source>
</evidence>
<keyword evidence="1" id="KW-0472">Membrane</keyword>
<dbReference type="AlphaFoldDB" id="A0AAE2UU79"/>
<accession>A0AAE2UU79</accession>
<dbReference type="EMBL" id="JACXXJ020000005">
    <property type="protein sequence ID" value="MBF2715081.1"/>
    <property type="molecule type" value="Genomic_DNA"/>
</dbReference>
<evidence type="ECO:0000256" key="1">
    <source>
        <dbReference type="SAM" id="Phobius"/>
    </source>
</evidence>
<keyword evidence="1" id="KW-0812">Transmembrane</keyword>
<organism evidence="2 3">
    <name type="scientific">Agrobacterium vitis</name>
    <name type="common">Rhizobium vitis</name>
    <dbReference type="NCBI Taxonomy" id="373"/>
    <lineage>
        <taxon>Bacteria</taxon>
        <taxon>Pseudomonadati</taxon>
        <taxon>Pseudomonadota</taxon>
        <taxon>Alphaproteobacteria</taxon>
        <taxon>Hyphomicrobiales</taxon>
        <taxon>Rhizobiaceae</taxon>
        <taxon>Rhizobium/Agrobacterium group</taxon>
        <taxon>Agrobacterium</taxon>
    </lineage>
</organism>
<reference evidence="2" key="1">
    <citation type="submission" date="2020-11" db="EMBL/GenBank/DDBJ databases">
        <title>Agrobacterium vitis strain K377 genome.</title>
        <authorList>
            <person name="Xi H."/>
        </authorList>
    </citation>
    <scope>NUCLEOTIDE SEQUENCE</scope>
    <source>
        <strain evidence="2">K377</strain>
    </source>
</reference>
<comment type="caution">
    <text evidence="2">The sequence shown here is derived from an EMBL/GenBank/DDBJ whole genome shotgun (WGS) entry which is preliminary data.</text>
</comment>
<dbReference type="RefSeq" id="WP_194416521.1">
    <property type="nucleotide sequence ID" value="NZ_JACXXJ020000005.1"/>
</dbReference>
<protein>
    <submittedName>
        <fullName evidence="2">Uncharacterized protein</fullName>
    </submittedName>
</protein>
<gene>
    <name evidence="2" type="ORF">IEI95_012750</name>
</gene>
<keyword evidence="1" id="KW-1133">Transmembrane helix</keyword>
<dbReference type="Proteomes" id="UP000655037">
    <property type="component" value="Unassembled WGS sequence"/>
</dbReference>
<evidence type="ECO:0000313" key="3">
    <source>
        <dbReference type="Proteomes" id="UP000655037"/>
    </source>
</evidence>